<dbReference type="InterPro" id="IPR037185">
    <property type="entry name" value="EmrE-like"/>
</dbReference>
<evidence type="ECO:0000256" key="2">
    <source>
        <dbReference type="ARBA" id="ARBA00007362"/>
    </source>
</evidence>
<evidence type="ECO:0000313" key="9">
    <source>
        <dbReference type="EMBL" id="ANE46323.1"/>
    </source>
</evidence>
<accession>A0A172THR5</accession>
<dbReference type="SUPFAM" id="SSF103481">
    <property type="entry name" value="Multidrug resistance efflux transporter EmrE"/>
    <property type="match status" value="2"/>
</dbReference>
<sequence>MGFSRNAAYIELTVAAMLVGSSVVVGKLTTMQMPVFLSQSASLAVALVLLIPLALNRRGASLRVRRKDLYSLLLQALLGMFLFRIFMLYGLKFVSAAEAGIVTSMTPAVVVCLSIFMLKEKLTRRLLLGVFCSLAGIISIQATGWFTSVPSVASESSSPSTAPWIGLLLILAAVTGEAMLTILRKMTASHVSSLLGTTYVTFFSFLMFLPFSLVEATQYDWAAAGYRELGLVVYYGIFVTALAYLLWFRGVSKVSAGTAAVFTSCIPLSAMLLSYAVLREPFAWTHLVGGAFVIVGVWQVSSAPERIGLRHKHGDLSPVEYRN</sequence>
<keyword evidence="5 7" id="KW-1133">Transmembrane helix</keyword>
<evidence type="ECO:0000256" key="5">
    <source>
        <dbReference type="ARBA" id="ARBA00022989"/>
    </source>
</evidence>
<dbReference type="RefSeq" id="WP_068605863.1">
    <property type="nucleotide sequence ID" value="NZ_CP011388.1"/>
</dbReference>
<comment type="subcellular location">
    <subcellularLocation>
        <location evidence="1">Cell membrane</location>
        <topology evidence="1">Multi-pass membrane protein</topology>
    </subcellularLocation>
</comment>
<dbReference type="AlphaFoldDB" id="A0A172THR5"/>
<dbReference type="GO" id="GO:0005886">
    <property type="term" value="C:plasma membrane"/>
    <property type="evidence" value="ECO:0007669"/>
    <property type="project" value="UniProtKB-SubCell"/>
</dbReference>
<keyword evidence="10" id="KW-1185">Reference proteome</keyword>
<feature type="transmembrane region" description="Helical" evidence="7">
    <location>
        <begin position="68"/>
        <end position="87"/>
    </location>
</feature>
<protein>
    <submittedName>
        <fullName evidence="9">Multidrug transporter</fullName>
    </submittedName>
</protein>
<feature type="transmembrane region" description="Helical" evidence="7">
    <location>
        <begin position="7"/>
        <end position="29"/>
    </location>
</feature>
<feature type="transmembrane region" description="Helical" evidence="7">
    <location>
        <begin position="99"/>
        <end position="118"/>
    </location>
</feature>
<dbReference type="OrthoDB" id="9799821at2"/>
<proteinExistence type="inferred from homology"/>
<reference evidence="9 10" key="1">
    <citation type="submission" date="2015-01" db="EMBL/GenBank/DDBJ databases">
        <title>Paenibacillus swuensis/DY6/whole genome sequencing.</title>
        <authorList>
            <person name="Kim M.K."/>
            <person name="Srinivasan S."/>
            <person name="Lee J.-J."/>
        </authorList>
    </citation>
    <scope>NUCLEOTIDE SEQUENCE [LARGE SCALE GENOMIC DNA]</scope>
    <source>
        <strain evidence="9 10">DY6</strain>
    </source>
</reference>
<gene>
    <name evidence="9" type="ORF">SY83_08575</name>
</gene>
<feature type="transmembrane region" description="Helical" evidence="7">
    <location>
        <begin position="229"/>
        <end position="247"/>
    </location>
</feature>
<feature type="transmembrane region" description="Helical" evidence="7">
    <location>
        <begin position="35"/>
        <end position="56"/>
    </location>
</feature>
<evidence type="ECO:0000313" key="10">
    <source>
        <dbReference type="Proteomes" id="UP000076927"/>
    </source>
</evidence>
<dbReference type="EMBL" id="CP011388">
    <property type="protein sequence ID" value="ANE46323.1"/>
    <property type="molecule type" value="Genomic_DNA"/>
</dbReference>
<comment type="similarity">
    <text evidence="2">Belongs to the EamA transporter family.</text>
</comment>
<dbReference type="Pfam" id="PF00892">
    <property type="entry name" value="EamA"/>
    <property type="match status" value="2"/>
</dbReference>
<evidence type="ECO:0000256" key="3">
    <source>
        <dbReference type="ARBA" id="ARBA00022475"/>
    </source>
</evidence>
<feature type="transmembrane region" description="Helical" evidence="7">
    <location>
        <begin position="259"/>
        <end position="278"/>
    </location>
</feature>
<feature type="transmembrane region" description="Helical" evidence="7">
    <location>
        <begin position="125"/>
        <end position="144"/>
    </location>
</feature>
<evidence type="ECO:0000256" key="6">
    <source>
        <dbReference type="ARBA" id="ARBA00023136"/>
    </source>
</evidence>
<dbReference type="PATRIC" id="fig|1178515.4.peg.1709"/>
<feature type="domain" description="EamA" evidence="8">
    <location>
        <begin position="165"/>
        <end position="300"/>
    </location>
</feature>
<name>A0A172THR5_9BACL</name>
<feature type="transmembrane region" description="Helical" evidence="7">
    <location>
        <begin position="164"/>
        <end position="183"/>
    </location>
</feature>
<feature type="transmembrane region" description="Helical" evidence="7">
    <location>
        <begin position="190"/>
        <end position="209"/>
    </location>
</feature>
<keyword evidence="4 7" id="KW-0812">Transmembrane</keyword>
<dbReference type="PANTHER" id="PTHR32322">
    <property type="entry name" value="INNER MEMBRANE TRANSPORTER"/>
    <property type="match status" value="1"/>
</dbReference>
<feature type="domain" description="EamA" evidence="8">
    <location>
        <begin position="12"/>
        <end position="139"/>
    </location>
</feature>
<keyword evidence="3" id="KW-1003">Cell membrane</keyword>
<dbReference type="InterPro" id="IPR000620">
    <property type="entry name" value="EamA_dom"/>
</dbReference>
<dbReference type="PANTHER" id="PTHR32322:SF18">
    <property type="entry name" value="S-ADENOSYLMETHIONINE_S-ADENOSYLHOMOCYSTEINE TRANSPORTER"/>
    <property type="match status" value="1"/>
</dbReference>
<evidence type="ECO:0000256" key="4">
    <source>
        <dbReference type="ARBA" id="ARBA00022692"/>
    </source>
</evidence>
<evidence type="ECO:0000256" key="1">
    <source>
        <dbReference type="ARBA" id="ARBA00004651"/>
    </source>
</evidence>
<dbReference type="STRING" id="1178515.SY83_08575"/>
<dbReference type="KEGG" id="pswu:SY83_08575"/>
<evidence type="ECO:0000259" key="8">
    <source>
        <dbReference type="Pfam" id="PF00892"/>
    </source>
</evidence>
<keyword evidence="6 7" id="KW-0472">Membrane</keyword>
<organism evidence="9 10">
    <name type="scientific">Paenibacillus swuensis</name>
    <dbReference type="NCBI Taxonomy" id="1178515"/>
    <lineage>
        <taxon>Bacteria</taxon>
        <taxon>Bacillati</taxon>
        <taxon>Bacillota</taxon>
        <taxon>Bacilli</taxon>
        <taxon>Bacillales</taxon>
        <taxon>Paenibacillaceae</taxon>
        <taxon>Paenibacillus</taxon>
    </lineage>
</organism>
<evidence type="ECO:0000256" key="7">
    <source>
        <dbReference type="SAM" id="Phobius"/>
    </source>
</evidence>
<dbReference type="Proteomes" id="UP000076927">
    <property type="component" value="Chromosome"/>
</dbReference>
<feature type="transmembrane region" description="Helical" evidence="7">
    <location>
        <begin position="284"/>
        <end position="303"/>
    </location>
</feature>
<dbReference type="InterPro" id="IPR050638">
    <property type="entry name" value="AA-Vitamin_Transporters"/>
</dbReference>